<dbReference type="EMBL" id="JACCBJ010000001">
    <property type="protein sequence ID" value="NYD74934.1"/>
    <property type="molecule type" value="Genomic_DNA"/>
</dbReference>
<comment type="caution">
    <text evidence="2">The sequence shown here is derived from an EMBL/GenBank/DDBJ whole genome shotgun (WGS) entry which is preliminary data.</text>
</comment>
<evidence type="ECO:0000256" key="1">
    <source>
        <dbReference type="SAM" id="MobiDB-lite"/>
    </source>
</evidence>
<gene>
    <name evidence="2" type="ORF">BJ963_002453</name>
</gene>
<feature type="region of interest" description="Disordered" evidence="1">
    <location>
        <begin position="79"/>
        <end position="131"/>
    </location>
</feature>
<evidence type="ECO:0000313" key="2">
    <source>
        <dbReference type="EMBL" id="NYD74934.1"/>
    </source>
</evidence>
<protein>
    <submittedName>
        <fullName evidence="2">Uncharacterized protein</fullName>
    </submittedName>
</protein>
<organism evidence="2 3">
    <name type="scientific">Leifsonia soli</name>
    <dbReference type="NCBI Taxonomy" id="582665"/>
    <lineage>
        <taxon>Bacteria</taxon>
        <taxon>Bacillati</taxon>
        <taxon>Actinomycetota</taxon>
        <taxon>Actinomycetes</taxon>
        <taxon>Micrococcales</taxon>
        <taxon>Microbacteriaceae</taxon>
        <taxon>Leifsonia</taxon>
    </lineage>
</organism>
<dbReference type="RefSeq" id="WP_179456989.1">
    <property type="nucleotide sequence ID" value="NZ_BAAAPX010000001.1"/>
</dbReference>
<sequence>MRVFVIDTRNTGPELQGGLVGVVGSTNPSSEEKSECVETVSRYAMDGWAIAADPFTPIGRLAALTAEPACVPFVRLNDARRPQRGARSMETTRSPERDSADLNGSPFPAPTPEIRYSGVGLTGSRIENGGR</sequence>
<proteinExistence type="predicted"/>
<accession>A0A852T2N1</accession>
<keyword evidence="3" id="KW-1185">Reference proteome</keyword>
<evidence type="ECO:0000313" key="3">
    <source>
        <dbReference type="Proteomes" id="UP000589620"/>
    </source>
</evidence>
<reference evidence="2 3" key="1">
    <citation type="submission" date="2020-07" db="EMBL/GenBank/DDBJ databases">
        <title>Sequencing the genomes of 1000 actinobacteria strains.</title>
        <authorList>
            <person name="Klenk H.-P."/>
        </authorList>
    </citation>
    <scope>NUCLEOTIDE SEQUENCE [LARGE SCALE GENOMIC DNA]</scope>
    <source>
        <strain evidence="2 3">DSM 23871</strain>
    </source>
</reference>
<dbReference type="AlphaFoldDB" id="A0A852T2N1"/>
<dbReference type="Proteomes" id="UP000589620">
    <property type="component" value="Unassembled WGS sequence"/>
</dbReference>
<name>A0A852T2N1_9MICO</name>